<dbReference type="Pfam" id="PF01381">
    <property type="entry name" value="HTH_3"/>
    <property type="match status" value="1"/>
</dbReference>
<accession>A0ABN5H1S7</accession>
<evidence type="ECO:0000313" key="2">
    <source>
        <dbReference type="EMBL" id="AUW94379.1"/>
    </source>
</evidence>
<keyword evidence="3" id="KW-1185">Reference proteome</keyword>
<proteinExistence type="predicted"/>
<dbReference type="SUPFAM" id="SSF47413">
    <property type="entry name" value="lambda repressor-like DNA-binding domains"/>
    <property type="match status" value="1"/>
</dbReference>
<dbReference type="InterPro" id="IPR010982">
    <property type="entry name" value="Lambda_DNA-bd_dom_sf"/>
</dbReference>
<reference evidence="2 3" key="1">
    <citation type="journal article" date="2019" name="Sci. Rep.">
        <title>Sulfobacillus thermotolerans: new insights into resistance and metabolic capacities of acidophilic chemolithotrophs.</title>
        <authorList>
            <person name="Panyushkina A.E."/>
            <person name="Babenko V.V."/>
            <person name="Nikitina A.S."/>
            <person name="Selezneva O.V."/>
            <person name="Tsaplina I.A."/>
            <person name="Letarova M.A."/>
            <person name="Kostryukova E.S."/>
            <person name="Letarov A.V."/>
        </authorList>
    </citation>
    <scope>NUCLEOTIDE SEQUENCE [LARGE SCALE GENOMIC DNA]</scope>
    <source>
        <strain evidence="2 3">Kr1</strain>
    </source>
</reference>
<dbReference type="EMBL" id="CP019454">
    <property type="protein sequence ID" value="AUW94379.1"/>
    <property type="molecule type" value="Genomic_DNA"/>
</dbReference>
<evidence type="ECO:0000259" key="1">
    <source>
        <dbReference type="Pfam" id="PF01381"/>
    </source>
</evidence>
<gene>
    <name evidence="2" type="ORF">BXT84_10870</name>
</gene>
<dbReference type="InterPro" id="IPR001387">
    <property type="entry name" value="Cro/C1-type_HTH"/>
</dbReference>
<dbReference type="Gene3D" id="1.10.260.40">
    <property type="entry name" value="lambda repressor-like DNA-binding domains"/>
    <property type="match status" value="1"/>
</dbReference>
<organism evidence="2 3">
    <name type="scientific">Sulfobacillus thermotolerans</name>
    <dbReference type="NCBI Taxonomy" id="338644"/>
    <lineage>
        <taxon>Bacteria</taxon>
        <taxon>Bacillati</taxon>
        <taxon>Bacillota</taxon>
        <taxon>Clostridia</taxon>
        <taxon>Eubacteriales</taxon>
        <taxon>Clostridiales Family XVII. Incertae Sedis</taxon>
        <taxon>Sulfobacillus</taxon>
    </lineage>
</organism>
<feature type="domain" description="HTH cro/C1-type" evidence="1">
    <location>
        <begin position="2"/>
        <end position="32"/>
    </location>
</feature>
<sequence length="61" mass="6923">MEERGLNERDLAAEMDIAYSYLNRLLRGKRGLGVHAIAGFLRAGLQWEDIFTVVDDVNDMP</sequence>
<protein>
    <recommendedName>
        <fullName evidence="1">HTH cro/C1-type domain-containing protein</fullName>
    </recommendedName>
</protein>
<dbReference type="CDD" id="cd00093">
    <property type="entry name" value="HTH_XRE"/>
    <property type="match status" value="1"/>
</dbReference>
<dbReference type="Proteomes" id="UP000325292">
    <property type="component" value="Chromosome"/>
</dbReference>
<evidence type="ECO:0000313" key="3">
    <source>
        <dbReference type="Proteomes" id="UP000325292"/>
    </source>
</evidence>
<name>A0ABN5H1S7_9FIRM</name>